<accession>A0AAF0FUH6</accession>
<dbReference type="Proteomes" id="UP001218895">
    <property type="component" value="Chromosome"/>
</dbReference>
<protein>
    <submittedName>
        <fullName evidence="1">Uncharacterized protein</fullName>
    </submittedName>
</protein>
<name>A0AAF0FUH6_9EURY</name>
<proteinExistence type="predicted"/>
<dbReference type="AlphaFoldDB" id="A0AAF0FUH6"/>
<sequence length="203" mass="22506">MNIISKAVKELETKIYGSGCDDGVVTFSKVQKPEKCQYLNGECIKASYGGKHVEIATSYPLELKTKVSFMYGQPLDSPVQRTAACAILNVLSYFMCFSRTARACGKDSHDACLKELKEIIGDKKVFLNGFTPEISNIVSENIAACPEDADIILVSGEGLFDDEKLNITEEFLTKKRVIFTGPETSGICTIENHEYFCPYARKK</sequence>
<organism evidence="1 2">
    <name type="scientific">Methanomicrobium antiquum</name>
    <dbReference type="NCBI Taxonomy" id="487686"/>
    <lineage>
        <taxon>Archaea</taxon>
        <taxon>Methanobacteriati</taxon>
        <taxon>Methanobacteriota</taxon>
        <taxon>Stenosarchaea group</taxon>
        <taxon>Methanomicrobia</taxon>
        <taxon>Methanomicrobiales</taxon>
        <taxon>Methanomicrobiaceae</taxon>
        <taxon>Methanomicrobium</taxon>
    </lineage>
</organism>
<dbReference type="GeneID" id="79950388"/>
<dbReference type="EMBL" id="CP091092">
    <property type="protein sequence ID" value="WFN36140.1"/>
    <property type="molecule type" value="Genomic_DNA"/>
</dbReference>
<gene>
    <name evidence="1" type="ORF">L1994_08280</name>
</gene>
<reference evidence="1" key="1">
    <citation type="submission" date="2022-01" db="EMBL/GenBank/DDBJ databases">
        <title>Complete genome of Methanomicrobium antiquum DSM 21220.</title>
        <authorList>
            <person name="Chen S.-C."/>
            <person name="You Y.-T."/>
            <person name="Zhou Y.-Z."/>
            <person name="Lai M.-C."/>
        </authorList>
    </citation>
    <scope>NUCLEOTIDE SEQUENCE</scope>
    <source>
        <strain evidence="1">DSM 21220</strain>
    </source>
</reference>
<dbReference type="RefSeq" id="WP_278098979.1">
    <property type="nucleotide sequence ID" value="NZ_CP091092.1"/>
</dbReference>
<dbReference type="KEGG" id="manq:L1994_08280"/>
<evidence type="ECO:0000313" key="1">
    <source>
        <dbReference type="EMBL" id="WFN36140.1"/>
    </source>
</evidence>
<keyword evidence="2" id="KW-1185">Reference proteome</keyword>
<evidence type="ECO:0000313" key="2">
    <source>
        <dbReference type="Proteomes" id="UP001218895"/>
    </source>
</evidence>